<accession>A0ABC8SXL0</accession>
<proteinExistence type="predicted"/>
<dbReference type="Proteomes" id="UP001642360">
    <property type="component" value="Unassembled WGS sequence"/>
</dbReference>
<dbReference type="EMBL" id="CAUOFW020003760">
    <property type="protein sequence ID" value="CAK9161931.1"/>
    <property type="molecule type" value="Genomic_DNA"/>
</dbReference>
<protein>
    <submittedName>
        <fullName evidence="2">Uncharacterized protein</fullName>
    </submittedName>
</protein>
<gene>
    <name evidence="2" type="ORF">ILEXP_LOCUS30757</name>
</gene>
<name>A0ABC8SXL0_9AQUA</name>
<comment type="caution">
    <text evidence="2">The sequence shown here is derived from an EMBL/GenBank/DDBJ whole genome shotgun (WGS) entry which is preliminary data.</text>
</comment>
<feature type="non-terminal residue" evidence="2">
    <location>
        <position position="1"/>
    </location>
</feature>
<keyword evidence="3" id="KW-1185">Reference proteome</keyword>
<feature type="compositionally biased region" description="Basic and acidic residues" evidence="1">
    <location>
        <begin position="118"/>
        <end position="127"/>
    </location>
</feature>
<feature type="region of interest" description="Disordered" evidence="1">
    <location>
        <begin position="99"/>
        <end position="134"/>
    </location>
</feature>
<evidence type="ECO:0000256" key="1">
    <source>
        <dbReference type="SAM" id="MobiDB-lite"/>
    </source>
</evidence>
<evidence type="ECO:0000313" key="2">
    <source>
        <dbReference type="EMBL" id="CAK9161931.1"/>
    </source>
</evidence>
<dbReference type="AlphaFoldDB" id="A0ABC8SXL0"/>
<reference evidence="2 3" key="1">
    <citation type="submission" date="2024-02" db="EMBL/GenBank/DDBJ databases">
        <authorList>
            <person name="Vignale AGUSTIN F."/>
            <person name="Sosa J E."/>
            <person name="Modenutti C."/>
        </authorList>
    </citation>
    <scope>NUCLEOTIDE SEQUENCE [LARGE SCALE GENOMIC DNA]</scope>
</reference>
<sequence>GFVSQRTGRGYRPVAVPRRLSSSSSSALLFSLSLSLRIVLASLFTDHTMQSDEGATSMELEKVLSESNRVSFASKPNFAPLKAHEISDGQVQFRKVSIPPHRYTPPKKSVDGNLHSYIRADENRHSYESQGSQG</sequence>
<evidence type="ECO:0000313" key="3">
    <source>
        <dbReference type="Proteomes" id="UP001642360"/>
    </source>
</evidence>
<organism evidence="2 3">
    <name type="scientific">Ilex paraguariensis</name>
    <name type="common">yerba mate</name>
    <dbReference type="NCBI Taxonomy" id="185542"/>
    <lineage>
        <taxon>Eukaryota</taxon>
        <taxon>Viridiplantae</taxon>
        <taxon>Streptophyta</taxon>
        <taxon>Embryophyta</taxon>
        <taxon>Tracheophyta</taxon>
        <taxon>Spermatophyta</taxon>
        <taxon>Magnoliopsida</taxon>
        <taxon>eudicotyledons</taxon>
        <taxon>Gunneridae</taxon>
        <taxon>Pentapetalae</taxon>
        <taxon>asterids</taxon>
        <taxon>campanulids</taxon>
        <taxon>Aquifoliales</taxon>
        <taxon>Aquifoliaceae</taxon>
        <taxon>Ilex</taxon>
    </lineage>
</organism>